<protein>
    <recommendedName>
        <fullName evidence="4">Secreted protein</fullName>
    </recommendedName>
</protein>
<dbReference type="EMBL" id="CP059572">
    <property type="protein sequence ID" value="QXJ21779.1"/>
    <property type="molecule type" value="Genomic_DNA"/>
</dbReference>
<keyword evidence="3" id="KW-1185">Reference proteome</keyword>
<sequence>MRKTTILTTTGGMAAALSCGLLAGPAHAEPAAVPGGSAARIAAEAPAAADAARGWRCHTVTSTVTGARVTAKICWSRTRVRATGVTYDTKDDRKAAGVRIRVQRPRQMVPQRYIGWVDGKGRKKSWSDTDKGSGYWIKACVKDKRATTCARTWS</sequence>
<dbReference type="Proteomes" id="UP001049518">
    <property type="component" value="Chromosome"/>
</dbReference>
<feature type="chain" id="PRO_5046641576" description="Secreted protein" evidence="1">
    <location>
        <begin position="29"/>
        <end position="154"/>
    </location>
</feature>
<keyword evidence="1" id="KW-0732">Signal</keyword>
<proteinExistence type="predicted"/>
<dbReference type="RefSeq" id="WP_231334953.1">
    <property type="nucleotide sequence ID" value="NZ_CP059572.1"/>
</dbReference>
<name>A0ABX8QSI8_9ACTN</name>
<accession>A0ABX8QSI8</accession>
<evidence type="ECO:0000313" key="3">
    <source>
        <dbReference type="Proteomes" id="UP001049518"/>
    </source>
</evidence>
<feature type="signal peptide" evidence="1">
    <location>
        <begin position="1"/>
        <end position="28"/>
    </location>
</feature>
<evidence type="ECO:0000256" key="1">
    <source>
        <dbReference type="SAM" id="SignalP"/>
    </source>
</evidence>
<dbReference type="PROSITE" id="PS51257">
    <property type="entry name" value="PROKAR_LIPOPROTEIN"/>
    <property type="match status" value="1"/>
</dbReference>
<evidence type="ECO:0008006" key="4">
    <source>
        <dbReference type="Google" id="ProtNLM"/>
    </source>
</evidence>
<organism evidence="2 3">
    <name type="scientific">Actinomadura graeca</name>
    <dbReference type="NCBI Taxonomy" id="2750812"/>
    <lineage>
        <taxon>Bacteria</taxon>
        <taxon>Bacillati</taxon>
        <taxon>Actinomycetota</taxon>
        <taxon>Actinomycetes</taxon>
        <taxon>Streptosporangiales</taxon>
        <taxon>Thermomonosporaceae</taxon>
        <taxon>Actinomadura</taxon>
    </lineage>
</organism>
<reference evidence="2" key="1">
    <citation type="submission" date="2020-07" db="EMBL/GenBank/DDBJ databases">
        <authorList>
            <person name="Tarantini F.S."/>
            <person name="Hong K.W."/>
            <person name="Chan K.G."/>
        </authorList>
    </citation>
    <scope>NUCLEOTIDE SEQUENCE</scope>
    <source>
        <strain evidence="2">32-07</strain>
    </source>
</reference>
<gene>
    <name evidence="2" type="ORF">AGRA3207_002667</name>
</gene>
<evidence type="ECO:0000313" key="2">
    <source>
        <dbReference type="EMBL" id="QXJ21779.1"/>
    </source>
</evidence>